<evidence type="ECO:0000313" key="1">
    <source>
        <dbReference type="EMBL" id="MBY5959228.1"/>
    </source>
</evidence>
<gene>
    <name evidence="1" type="ORF">KUV50_13830</name>
</gene>
<comment type="caution">
    <text evidence="1">The sequence shown here is derived from an EMBL/GenBank/DDBJ whole genome shotgun (WGS) entry which is preliminary data.</text>
</comment>
<organism evidence="1 2">
    <name type="scientific">Membranihabitans marinus</name>
    <dbReference type="NCBI Taxonomy" id="1227546"/>
    <lineage>
        <taxon>Bacteria</taxon>
        <taxon>Pseudomonadati</taxon>
        <taxon>Bacteroidota</taxon>
        <taxon>Saprospiria</taxon>
        <taxon>Saprospirales</taxon>
        <taxon>Saprospiraceae</taxon>
        <taxon>Membranihabitans</taxon>
    </lineage>
</organism>
<dbReference type="Pfam" id="PF07642">
    <property type="entry name" value="BBP2"/>
    <property type="match status" value="1"/>
</dbReference>
<dbReference type="InterPro" id="IPR023614">
    <property type="entry name" value="Porin_dom_sf"/>
</dbReference>
<dbReference type="RefSeq" id="WP_222580766.1">
    <property type="nucleotide sequence ID" value="NZ_JAHVHU010000013.1"/>
</dbReference>
<dbReference type="Gene3D" id="2.40.160.10">
    <property type="entry name" value="Porin"/>
    <property type="match status" value="1"/>
</dbReference>
<dbReference type="InterPro" id="IPR011486">
    <property type="entry name" value="BBP2"/>
</dbReference>
<accession>A0A953HQW5</accession>
<protein>
    <submittedName>
        <fullName evidence="1">Porin</fullName>
    </submittedName>
</protein>
<dbReference type="AlphaFoldDB" id="A0A953HQW5"/>
<dbReference type="Proteomes" id="UP000753961">
    <property type="component" value="Unassembled WGS sequence"/>
</dbReference>
<name>A0A953HQW5_9BACT</name>
<keyword evidence="2" id="KW-1185">Reference proteome</keyword>
<sequence>MKNLIPMLIMGLFATLPMKGQDTMAPLKISGSVDVYYKYDLRSGSDGLEESNINTSFAGDHNSVSIGMANLIVSQTLEKVGFVADLSFGPRGQDRSILNAKDGNSFHIQNLYLTYSPSKGLTFTAGFMGTFIGYEVISPVDNFHYSTSYLFTNGPFQNAGIKASLVISDKITIMAGLFNDWNVYHDANGLADFGTRLSLNPVVGFDVDFHLLTGPTSGTTVDVVSRYAWTSMWSTGVNFTVQRKAEMVPDYAGLALYQEVILSDALELGVRTEWFKYTNQNNGTGSFMNSGYFAATLTGNINLGPLTLIPEWRYDFSERPEFSDRHGDPVSSASQILLAAVYAF</sequence>
<evidence type="ECO:0000313" key="2">
    <source>
        <dbReference type="Proteomes" id="UP000753961"/>
    </source>
</evidence>
<reference evidence="1" key="1">
    <citation type="submission" date="2021-06" db="EMBL/GenBank/DDBJ databases">
        <title>44 bacteria genomes isolated from Dapeng, Shenzhen.</title>
        <authorList>
            <person name="Zheng W."/>
            <person name="Yu S."/>
            <person name="Huang Y."/>
        </authorList>
    </citation>
    <scope>NUCLEOTIDE SEQUENCE</scope>
    <source>
        <strain evidence="1">DP5N28-2</strain>
    </source>
</reference>
<dbReference type="EMBL" id="JAHVHU010000013">
    <property type="protein sequence ID" value="MBY5959228.1"/>
    <property type="molecule type" value="Genomic_DNA"/>
</dbReference>
<proteinExistence type="predicted"/>